<accession>A0A6M3LFM5</accession>
<gene>
    <name evidence="1" type="ORF">MM415A00966_0021</name>
    <name evidence="2" type="ORF">MM415B03226_0007</name>
</gene>
<evidence type="ECO:0000313" key="1">
    <source>
        <dbReference type="EMBL" id="QJA78952.1"/>
    </source>
</evidence>
<dbReference type="EMBL" id="MT142360">
    <property type="protein sequence ID" value="QJA78952.1"/>
    <property type="molecule type" value="Genomic_DNA"/>
</dbReference>
<reference evidence="2" key="1">
    <citation type="submission" date="2020-03" db="EMBL/GenBank/DDBJ databases">
        <title>The deep terrestrial virosphere.</title>
        <authorList>
            <person name="Holmfeldt K."/>
            <person name="Nilsson E."/>
            <person name="Simone D."/>
            <person name="Lopez-Fernandez M."/>
            <person name="Wu X."/>
            <person name="de Brujin I."/>
            <person name="Lundin D."/>
            <person name="Andersson A."/>
            <person name="Bertilsson S."/>
            <person name="Dopson M."/>
        </authorList>
    </citation>
    <scope>NUCLEOTIDE SEQUENCE</scope>
    <source>
        <strain evidence="1">MM415A00966</strain>
        <strain evidence="2">MM415B03226</strain>
    </source>
</reference>
<dbReference type="EMBL" id="MT143026">
    <property type="protein sequence ID" value="QJA91951.1"/>
    <property type="molecule type" value="Genomic_DNA"/>
</dbReference>
<dbReference type="AlphaFoldDB" id="A0A6M3LFM5"/>
<name>A0A6M3LFM5_9ZZZZ</name>
<evidence type="ECO:0000313" key="2">
    <source>
        <dbReference type="EMBL" id="QJA91951.1"/>
    </source>
</evidence>
<sequence>MDKQVEEELYQARKCVDIAMSHIHRASNMDIGFDLSKPLNILYKELDTHRILLGIYLKEIDENNVMTREFDVAEPQSWKAYRNLNTEVRGIEL</sequence>
<organism evidence="2">
    <name type="scientific">viral metagenome</name>
    <dbReference type="NCBI Taxonomy" id="1070528"/>
    <lineage>
        <taxon>unclassified sequences</taxon>
        <taxon>metagenomes</taxon>
        <taxon>organismal metagenomes</taxon>
    </lineage>
</organism>
<proteinExistence type="predicted"/>
<protein>
    <submittedName>
        <fullName evidence="2">Uncharacterized protein</fullName>
    </submittedName>
</protein>